<dbReference type="RefSeq" id="WP_233054315.1">
    <property type="nucleotide sequence ID" value="NZ_JAIMJA010000023.1"/>
</dbReference>
<keyword evidence="3" id="KW-0804">Transcription</keyword>
<keyword evidence="1" id="KW-0805">Transcription regulation</keyword>
<evidence type="ECO:0000313" key="7">
    <source>
        <dbReference type="Proteomes" id="UP001201273"/>
    </source>
</evidence>
<dbReference type="PANTHER" id="PTHR30055:SF234">
    <property type="entry name" value="HTH-TYPE TRANSCRIPTIONAL REGULATOR BETI"/>
    <property type="match status" value="1"/>
</dbReference>
<reference evidence="6 7" key="1">
    <citation type="journal article" date="2022" name="Environ. Microbiol. Rep.">
        <title>Eco-phylogenetic analyses reveal divergent evolution of vitamin B12 metabolism in the marine bacterial family 'Psychromonadaceae'.</title>
        <authorList>
            <person name="Jin X."/>
            <person name="Yang Y."/>
            <person name="Cao H."/>
            <person name="Gao B."/>
            <person name="Zhao Z."/>
        </authorList>
    </citation>
    <scope>NUCLEOTIDE SEQUENCE [LARGE SCALE GENOMIC DNA]</scope>
    <source>
        <strain evidence="6 7">MKS20</strain>
    </source>
</reference>
<dbReference type="InterPro" id="IPR050109">
    <property type="entry name" value="HTH-type_TetR-like_transc_reg"/>
</dbReference>
<keyword evidence="7" id="KW-1185">Reference proteome</keyword>
<protein>
    <submittedName>
        <fullName evidence="6">TetR/AcrR family transcriptional regulator</fullName>
    </submittedName>
</protein>
<dbReference type="Pfam" id="PF21351">
    <property type="entry name" value="TetR_C_41"/>
    <property type="match status" value="1"/>
</dbReference>
<comment type="caution">
    <text evidence="6">The sequence shown here is derived from an EMBL/GenBank/DDBJ whole genome shotgun (WGS) entry which is preliminary data.</text>
</comment>
<feature type="DNA-binding region" description="H-T-H motif" evidence="4">
    <location>
        <begin position="49"/>
        <end position="68"/>
    </location>
</feature>
<evidence type="ECO:0000256" key="3">
    <source>
        <dbReference type="ARBA" id="ARBA00023163"/>
    </source>
</evidence>
<dbReference type="PANTHER" id="PTHR30055">
    <property type="entry name" value="HTH-TYPE TRANSCRIPTIONAL REGULATOR RUTR"/>
    <property type="match status" value="1"/>
</dbReference>
<name>A0ABS8WEE4_9GAMM</name>
<organism evidence="6 7">
    <name type="scientific">Motilimonas cestriensis</name>
    <dbReference type="NCBI Taxonomy" id="2742685"/>
    <lineage>
        <taxon>Bacteria</taxon>
        <taxon>Pseudomonadati</taxon>
        <taxon>Pseudomonadota</taxon>
        <taxon>Gammaproteobacteria</taxon>
        <taxon>Alteromonadales</taxon>
        <taxon>Alteromonadales genera incertae sedis</taxon>
        <taxon>Motilimonas</taxon>
    </lineage>
</organism>
<evidence type="ECO:0000259" key="5">
    <source>
        <dbReference type="PROSITE" id="PS50977"/>
    </source>
</evidence>
<accession>A0ABS8WEE4</accession>
<evidence type="ECO:0000256" key="2">
    <source>
        <dbReference type="ARBA" id="ARBA00023125"/>
    </source>
</evidence>
<dbReference type="PROSITE" id="PS50977">
    <property type="entry name" value="HTH_TETR_2"/>
    <property type="match status" value="1"/>
</dbReference>
<keyword evidence="2 4" id="KW-0238">DNA-binding</keyword>
<gene>
    <name evidence="6" type="ORF">K6Y31_18010</name>
</gene>
<sequence>MYVNYKNLSVRKKNILMAVSRKNMTEKTRTELIMQARALFASKGFSGTPLEELTAAVGLTRGALYHHFGNKKGLFYAVVQLIDNEMDAKLIAVESRANSPKEALIRRVETYLEMASEQEVQRIMLRDAYSILEPEQLTLAAAQCIKSVTELLAKIHPTKSSVKHQAMAHFINGGLTNLALWIANHNNPAEAVLAAKETAKQLLENITAE</sequence>
<dbReference type="InterPro" id="IPR049484">
    <property type="entry name" value="Rv0078-like_C"/>
</dbReference>
<dbReference type="EMBL" id="JAIMJA010000023">
    <property type="protein sequence ID" value="MCE2596687.1"/>
    <property type="molecule type" value="Genomic_DNA"/>
</dbReference>
<dbReference type="SUPFAM" id="SSF46689">
    <property type="entry name" value="Homeodomain-like"/>
    <property type="match status" value="1"/>
</dbReference>
<dbReference type="Gene3D" id="1.10.357.10">
    <property type="entry name" value="Tetracycline Repressor, domain 2"/>
    <property type="match status" value="1"/>
</dbReference>
<proteinExistence type="predicted"/>
<evidence type="ECO:0000313" key="6">
    <source>
        <dbReference type="EMBL" id="MCE2596687.1"/>
    </source>
</evidence>
<evidence type="ECO:0000256" key="1">
    <source>
        <dbReference type="ARBA" id="ARBA00023015"/>
    </source>
</evidence>
<dbReference type="InterPro" id="IPR009057">
    <property type="entry name" value="Homeodomain-like_sf"/>
</dbReference>
<dbReference type="Pfam" id="PF00440">
    <property type="entry name" value="TetR_N"/>
    <property type="match status" value="1"/>
</dbReference>
<feature type="domain" description="HTH tetR-type" evidence="5">
    <location>
        <begin position="26"/>
        <end position="86"/>
    </location>
</feature>
<dbReference type="Proteomes" id="UP001201273">
    <property type="component" value="Unassembled WGS sequence"/>
</dbReference>
<dbReference type="InterPro" id="IPR001647">
    <property type="entry name" value="HTH_TetR"/>
</dbReference>
<evidence type="ECO:0000256" key="4">
    <source>
        <dbReference type="PROSITE-ProRule" id="PRU00335"/>
    </source>
</evidence>
<dbReference type="PRINTS" id="PR00455">
    <property type="entry name" value="HTHTETR"/>
</dbReference>